<dbReference type="AlphaFoldDB" id="A0A1S1VAL2"/>
<protein>
    <submittedName>
        <fullName evidence="2">Flavodoxin</fullName>
    </submittedName>
</protein>
<proteinExistence type="predicted"/>
<name>A0A1S1VAL2_9FIRM</name>
<dbReference type="InterPro" id="IPR008254">
    <property type="entry name" value="Flavodoxin/NO_synth"/>
</dbReference>
<dbReference type="GO" id="GO:0006783">
    <property type="term" value="P:heme biosynthetic process"/>
    <property type="evidence" value="ECO:0007669"/>
    <property type="project" value="TreeGrafter"/>
</dbReference>
<feature type="domain" description="Flavodoxin-like" evidence="1">
    <location>
        <begin position="3"/>
        <end position="166"/>
    </location>
</feature>
<comment type="caution">
    <text evidence="2">The sequence shown here is derived from an EMBL/GenBank/DDBJ whole genome shotgun (WGS) entry which is preliminary data.</text>
</comment>
<evidence type="ECO:0000313" key="2">
    <source>
        <dbReference type="EMBL" id="OHW63510.1"/>
    </source>
</evidence>
<dbReference type="InterPro" id="IPR052200">
    <property type="entry name" value="Protoporphyrinogen_IX_DH"/>
</dbReference>
<reference evidence="2 3" key="1">
    <citation type="submission" date="2016-09" db="EMBL/GenBank/DDBJ databases">
        <title>Genome sequence of Eubacterium angustum.</title>
        <authorList>
            <person name="Poehlein A."/>
            <person name="Daniel R."/>
        </authorList>
    </citation>
    <scope>NUCLEOTIDE SEQUENCE [LARGE SCALE GENOMIC DNA]</scope>
    <source>
        <strain evidence="2 3">DSM 1989</strain>
    </source>
</reference>
<dbReference type="GO" id="GO:0070819">
    <property type="term" value="F:menaquinone-dependent protoporphyrinogen oxidase activity"/>
    <property type="evidence" value="ECO:0007669"/>
    <property type="project" value="TreeGrafter"/>
</dbReference>
<dbReference type="RefSeq" id="WP_071061049.1">
    <property type="nucleotide sequence ID" value="NZ_MKIE01000001.1"/>
</dbReference>
<dbReference type="InterPro" id="IPR029039">
    <property type="entry name" value="Flavoprotein-like_sf"/>
</dbReference>
<dbReference type="PANTHER" id="PTHR38030:SF2">
    <property type="entry name" value="PROTOPORPHYRINOGEN IX DEHYDROGENASE [QUINONE]"/>
    <property type="match status" value="1"/>
</dbReference>
<dbReference type="EMBL" id="MKIE01000001">
    <property type="protein sequence ID" value="OHW63510.1"/>
    <property type="molecule type" value="Genomic_DNA"/>
</dbReference>
<dbReference type="STRING" id="39480.EUAN_03740"/>
<dbReference type="InterPro" id="IPR026816">
    <property type="entry name" value="Flavodoxin_dom"/>
</dbReference>
<keyword evidence="3" id="KW-1185">Reference proteome</keyword>
<dbReference type="OrthoDB" id="2146857at2"/>
<dbReference type="Proteomes" id="UP000180254">
    <property type="component" value="Unassembled WGS sequence"/>
</dbReference>
<dbReference type="PROSITE" id="PS50902">
    <property type="entry name" value="FLAVODOXIN_LIKE"/>
    <property type="match status" value="1"/>
</dbReference>
<sequence length="166" mass="18998">MKTGIFYTSEHGTAEKAATELKKKIGGEVDLIDLKRERGYVENYDNIILGSGIYAGKVSKELKSFIEKNLEEIMKRNHGVYICSREEGDNSKKYFTANFRFDLLQTSFCTAHLGHGIDLQKLGFIKKLLFKKVFQIKEDYTTLNEKEIDIFAKKLKAKINGEDVES</sequence>
<dbReference type="PANTHER" id="PTHR38030">
    <property type="entry name" value="PROTOPORPHYRINOGEN IX DEHYDROGENASE [MENAQUINONE]"/>
    <property type="match status" value="1"/>
</dbReference>
<evidence type="ECO:0000259" key="1">
    <source>
        <dbReference type="PROSITE" id="PS50902"/>
    </source>
</evidence>
<evidence type="ECO:0000313" key="3">
    <source>
        <dbReference type="Proteomes" id="UP000180254"/>
    </source>
</evidence>
<dbReference type="SUPFAM" id="SSF52218">
    <property type="entry name" value="Flavoproteins"/>
    <property type="match status" value="1"/>
</dbReference>
<organism evidence="2 3">
    <name type="scientific">Andreesenia angusta</name>
    <dbReference type="NCBI Taxonomy" id="39480"/>
    <lineage>
        <taxon>Bacteria</taxon>
        <taxon>Bacillati</taxon>
        <taxon>Bacillota</taxon>
        <taxon>Tissierellia</taxon>
        <taxon>Tissierellales</taxon>
        <taxon>Gottschalkiaceae</taxon>
        <taxon>Andreesenia</taxon>
    </lineage>
</organism>
<gene>
    <name evidence="2" type="ORF">EUAN_03740</name>
</gene>
<accession>A0A1S1VAL2</accession>
<dbReference type="Pfam" id="PF12724">
    <property type="entry name" value="Flavodoxin_5"/>
    <property type="match status" value="1"/>
</dbReference>
<dbReference type="GO" id="GO:0016651">
    <property type="term" value="F:oxidoreductase activity, acting on NAD(P)H"/>
    <property type="evidence" value="ECO:0007669"/>
    <property type="project" value="UniProtKB-ARBA"/>
</dbReference>
<dbReference type="Gene3D" id="3.40.50.360">
    <property type="match status" value="1"/>
</dbReference>
<dbReference type="GO" id="GO:0010181">
    <property type="term" value="F:FMN binding"/>
    <property type="evidence" value="ECO:0007669"/>
    <property type="project" value="InterPro"/>
</dbReference>